<dbReference type="AlphaFoldDB" id="A0A2T4UES8"/>
<proteinExistence type="predicted"/>
<gene>
    <name evidence="2" type="ORF">C7Y72_15080</name>
</gene>
<feature type="transmembrane region" description="Helical" evidence="1">
    <location>
        <begin position="206"/>
        <end position="226"/>
    </location>
</feature>
<dbReference type="GO" id="GO:0043190">
    <property type="term" value="C:ATP-binding cassette (ABC) transporter complex"/>
    <property type="evidence" value="ECO:0007669"/>
    <property type="project" value="InterPro"/>
</dbReference>
<comment type="caution">
    <text evidence="2">The sequence shown here is derived from an EMBL/GenBank/DDBJ whole genome shotgun (WGS) entry which is preliminary data.</text>
</comment>
<reference evidence="2 3" key="1">
    <citation type="submission" date="2018-03" db="EMBL/GenBank/DDBJ databases">
        <title>Aquarubrobacter algicola gen. nov., sp. nov., a novel actinobacterium isolated from shallow eutrophic lake during the end of cyanobacterial harmful algal blooms.</title>
        <authorList>
            <person name="Chun S.J."/>
        </authorList>
    </citation>
    <scope>NUCLEOTIDE SEQUENCE [LARGE SCALE GENOMIC DNA]</scope>
    <source>
        <strain evidence="2 3">Seoho-28</strain>
    </source>
</reference>
<dbReference type="Pfam" id="PF02405">
    <property type="entry name" value="MlaE"/>
    <property type="match status" value="1"/>
</dbReference>
<protein>
    <recommendedName>
        <fullName evidence="4">ABC transporter permease</fullName>
    </recommendedName>
</protein>
<dbReference type="RefSeq" id="WP_107570016.1">
    <property type="nucleotide sequence ID" value="NZ_PYYB01000002.1"/>
</dbReference>
<dbReference type="InterPro" id="IPR030802">
    <property type="entry name" value="Permease_MalE"/>
</dbReference>
<dbReference type="OrthoDB" id="5243306at2"/>
<keyword evidence="1" id="KW-0472">Membrane</keyword>
<dbReference type="GO" id="GO:0005548">
    <property type="term" value="F:phospholipid transporter activity"/>
    <property type="evidence" value="ECO:0007669"/>
    <property type="project" value="TreeGrafter"/>
</dbReference>
<evidence type="ECO:0008006" key="4">
    <source>
        <dbReference type="Google" id="ProtNLM"/>
    </source>
</evidence>
<feature type="transmembrane region" description="Helical" evidence="1">
    <location>
        <begin position="55"/>
        <end position="78"/>
    </location>
</feature>
<feature type="transmembrane region" description="Helical" evidence="1">
    <location>
        <begin position="159"/>
        <end position="186"/>
    </location>
</feature>
<feature type="transmembrane region" description="Helical" evidence="1">
    <location>
        <begin position="110"/>
        <end position="130"/>
    </location>
</feature>
<evidence type="ECO:0000313" key="3">
    <source>
        <dbReference type="Proteomes" id="UP000240739"/>
    </source>
</evidence>
<evidence type="ECO:0000256" key="1">
    <source>
        <dbReference type="SAM" id="Phobius"/>
    </source>
</evidence>
<sequence length="275" mass="28853">MTGPVAAARKAFTRTDIPPGSWVQNSGGTAALGIKVAAQIFTPGLSWRTEFVRQYVFAFQATLLPAMIVSFVVGFSTIGIQGGSLAAAFGAVDRISGAAPIAFLRGLGPILTAAIVAGTLGATITAEIGARKIRQELLALEVLGVNPIRNLIMPRVVGLALWMPVLALLTFWAGVAGTYCATVFLYGNTTQAFFDQLLLLTHFLDLWGSVVRLTLFGILIGLIAAYKGMQVGGGAEGVGKAVNESVVSSLVVVGVVTLVYTTLFEAFFPEVNFLI</sequence>
<keyword evidence="1" id="KW-1133">Transmembrane helix</keyword>
<dbReference type="PANTHER" id="PTHR30188:SF4">
    <property type="entry name" value="PROTEIN TRIGALACTOSYLDIACYLGLYCEROL 1, CHLOROPLASTIC"/>
    <property type="match status" value="1"/>
</dbReference>
<dbReference type="PANTHER" id="PTHR30188">
    <property type="entry name" value="ABC TRANSPORTER PERMEASE PROTEIN-RELATED"/>
    <property type="match status" value="1"/>
</dbReference>
<keyword evidence="3" id="KW-1185">Reference proteome</keyword>
<feature type="transmembrane region" description="Helical" evidence="1">
    <location>
        <begin position="246"/>
        <end position="268"/>
    </location>
</feature>
<evidence type="ECO:0000313" key="2">
    <source>
        <dbReference type="EMBL" id="PTL56297.1"/>
    </source>
</evidence>
<keyword evidence="1" id="KW-0812">Transmembrane</keyword>
<dbReference type="Proteomes" id="UP000240739">
    <property type="component" value="Unassembled WGS sequence"/>
</dbReference>
<name>A0A2T4UES8_9ACTN</name>
<dbReference type="EMBL" id="PYYB01000002">
    <property type="protein sequence ID" value="PTL56297.1"/>
    <property type="molecule type" value="Genomic_DNA"/>
</dbReference>
<accession>A0A2T4UES8</accession>
<organism evidence="2 3">
    <name type="scientific">Paraconexibacter algicola</name>
    <dbReference type="NCBI Taxonomy" id="2133960"/>
    <lineage>
        <taxon>Bacteria</taxon>
        <taxon>Bacillati</taxon>
        <taxon>Actinomycetota</taxon>
        <taxon>Thermoleophilia</taxon>
        <taxon>Solirubrobacterales</taxon>
        <taxon>Paraconexibacteraceae</taxon>
        <taxon>Paraconexibacter</taxon>
    </lineage>
</organism>